<gene>
    <name evidence="3" type="ORF">CTEN210_11951</name>
</gene>
<feature type="compositionally biased region" description="Basic residues" evidence="1">
    <location>
        <begin position="1"/>
        <end position="10"/>
    </location>
</feature>
<feature type="region of interest" description="Disordered" evidence="1">
    <location>
        <begin position="100"/>
        <end position="185"/>
    </location>
</feature>
<protein>
    <submittedName>
        <fullName evidence="3">Uncharacterized protein</fullName>
    </submittedName>
</protein>
<dbReference type="Proteomes" id="UP001054902">
    <property type="component" value="Unassembled WGS sequence"/>
</dbReference>
<dbReference type="EMBL" id="BLLK01000049">
    <property type="protein sequence ID" value="GFH55475.1"/>
    <property type="molecule type" value="Genomic_DNA"/>
</dbReference>
<sequence length="406" mass="45911">MKNNKKKTSIKAKSPVHISRNGRVSDDYQQQLDDHLNMAGVHQQQQQQSNTHNTHTTNTTNMNRERMDTDQTSNVSSSHTNVSSMAYQFAVQEYRNTIPSGQEEEVSSHYSTSKNRGNTHVQSSYQQEEPVINPSSSTIDDYESDDASHDPYKIKSTSTSYSFPNYPGSPSNYLHQRKAAQNTQNQDPSNIIISEPEMVDATYKEHYGDSYINAPVRYIYPQGYGSMRPRSRPWQISLVMVTTLAWLNVFIVGHCADRYEKQYQENQGYNVGDDDLAVQIETRWCGSRNLYFIWVLSVAVTAMSFAYCSCIGYVKARDFAVANGRSQPPGMVGKSDYYVELGFGTQGYNNKKKDSDGKKDDSDDDDDMDDLMYGGKNSIYQADGTPKYYGNQITKPTQAAVNMTSR</sequence>
<proteinExistence type="predicted"/>
<evidence type="ECO:0000256" key="1">
    <source>
        <dbReference type="SAM" id="MobiDB-lite"/>
    </source>
</evidence>
<accession>A0AAD3H9L3</accession>
<feature type="compositionally biased region" description="Polar residues" evidence="1">
    <location>
        <begin position="108"/>
        <end position="139"/>
    </location>
</feature>
<keyword evidence="2" id="KW-1133">Transmembrane helix</keyword>
<reference evidence="3 4" key="1">
    <citation type="journal article" date="2021" name="Sci. Rep.">
        <title>The genome of the diatom Chaetoceros tenuissimus carries an ancient integrated fragment of an extant virus.</title>
        <authorList>
            <person name="Hongo Y."/>
            <person name="Kimura K."/>
            <person name="Takaki Y."/>
            <person name="Yoshida Y."/>
            <person name="Baba S."/>
            <person name="Kobayashi G."/>
            <person name="Nagasaki K."/>
            <person name="Hano T."/>
            <person name="Tomaru Y."/>
        </authorList>
    </citation>
    <scope>NUCLEOTIDE SEQUENCE [LARGE SCALE GENOMIC DNA]</scope>
    <source>
        <strain evidence="3 4">NIES-3715</strain>
    </source>
</reference>
<feature type="transmembrane region" description="Helical" evidence="2">
    <location>
        <begin position="234"/>
        <end position="253"/>
    </location>
</feature>
<evidence type="ECO:0000313" key="4">
    <source>
        <dbReference type="Proteomes" id="UP001054902"/>
    </source>
</evidence>
<name>A0AAD3H9L3_9STRA</name>
<comment type="caution">
    <text evidence="3">The sequence shown here is derived from an EMBL/GenBank/DDBJ whole genome shotgun (WGS) entry which is preliminary data.</text>
</comment>
<evidence type="ECO:0000313" key="3">
    <source>
        <dbReference type="EMBL" id="GFH55475.1"/>
    </source>
</evidence>
<feature type="region of interest" description="Disordered" evidence="1">
    <location>
        <begin position="349"/>
        <end position="370"/>
    </location>
</feature>
<dbReference type="AlphaFoldDB" id="A0AAD3H9L3"/>
<feature type="compositionally biased region" description="Basic and acidic residues" evidence="1">
    <location>
        <begin position="351"/>
        <end position="361"/>
    </location>
</feature>
<feature type="compositionally biased region" description="Low complexity" evidence="1">
    <location>
        <begin position="42"/>
        <end position="61"/>
    </location>
</feature>
<keyword evidence="2" id="KW-0472">Membrane</keyword>
<keyword evidence="4" id="KW-1185">Reference proteome</keyword>
<evidence type="ECO:0000256" key="2">
    <source>
        <dbReference type="SAM" id="Phobius"/>
    </source>
</evidence>
<feature type="region of interest" description="Disordered" evidence="1">
    <location>
        <begin position="1"/>
        <end position="26"/>
    </location>
</feature>
<feature type="region of interest" description="Disordered" evidence="1">
    <location>
        <begin position="40"/>
        <end position="80"/>
    </location>
</feature>
<keyword evidence="2" id="KW-0812">Transmembrane</keyword>
<feature type="transmembrane region" description="Helical" evidence="2">
    <location>
        <begin position="291"/>
        <end position="314"/>
    </location>
</feature>
<organism evidence="3 4">
    <name type="scientific">Chaetoceros tenuissimus</name>
    <dbReference type="NCBI Taxonomy" id="426638"/>
    <lineage>
        <taxon>Eukaryota</taxon>
        <taxon>Sar</taxon>
        <taxon>Stramenopiles</taxon>
        <taxon>Ochrophyta</taxon>
        <taxon>Bacillariophyta</taxon>
        <taxon>Coscinodiscophyceae</taxon>
        <taxon>Chaetocerotophycidae</taxon>
        <taxon>Chaetocerotales</taxon>
        <taxon>Chaetocerotaceae</taxon>
        <taxon>Chaetoceros</taxon>
    </lineage>
</organism>
<feature type="compositionally biased region" description="Polar residues" evidence="1">
    <location>
        <begin position="155"/>
        <end position="185"/>
    </location>
</feature>